<feature type="transmembrane region" description="Helical" evidence="1">
    <location>
        <begin position="100"/>
        <end position="117"/>
    </location>
</feature>
<name>A0A1C5G3Y2_MICEH</name>
<protein>
    <submittedName>
        <fullName evidence="3">Fatty acid desaturase</fullName>
    </submittedName>
</protein>
<sequence length="349" mass="38443">MVLGAVAEPPVRRGSDYAQLSRRISGAGLLERRPGRYVTRIALTLGVFAAGWAAVGLVGDSWAQLLVAVFLAVATTQVAFLGHDAGHRQMFRRRGPSEAIGLLTGNLAVGLSYGWWVDKHNRHHANPNHEDEDPDVGAGALVWTYEQAAATRGFGRRLARRQAWLFFPMLLLEGFALHVASVQAIVGRDSDGRFRTPMRHRRVEALLLVLHAVGYLGALLLVMSPLKALLFVAVHQGLWGLYMGCSFAPNHKGMPMPTADDDLDFLRKQVLTARNVRGGRLVDVALGGLNYQIEHHLFPNMPRANLRRARPIVRAYCAEQGIPYAETGLVESYRQALAHLHEVGRPLRG</sequence>
<dbReference type="Pfam" id="PF00487">
    <property type="entry name" value="FA_desaturase"/>
    <property type="match status" value="1"/>
</dbReference>
<reference evidence="3 4" key="1">
    <citation type="submission" date="2016-06" db="EMBL/GenBank/DDBJ databases">
        <authorList>
            <person name="Kjaerup R.B."/>
            <person name="Dalgaard T.S."/>
            <person name="Juul-Madsen H.R."/>
        </authorList>
    </citation>
    <scope>NUCLEOTIDE SEQUENCE [LARGE SCALE GENOMIC DNA]</scope>
    <source>
        <strain evidence="3 4">DSM 43913</strain>
    </source>
</reference>
<evidence type="ECO:0000256" key="1">
    <source>
        <dbReference type="SAM" id="Phobius"/>
    </source>
</evidence>
<dbReference type="GeneID" id="95800507"/>
<feature type="transmembrane region" description="Helical" evidence="1">
    <location>
        <begin position="163"/>
        <end position="185"/>
    </location>
</feature>
<dbReference type="PANTHER" id="PTHR19353:SF19">
    <property type="entry name" value="DELTA(5) FATTY ACID DESATURASE C-RELATED"/>
    <property type="match status" value="1"/>
</dbReference>
<dbReference type="InterPro" id="IPR005804">
    <property type="entry name" value="FA_desaturase_dom"/>
</dbReference>
<keyword evidence="1" id="KW-0812">Transmembrane</keyword>
<feature type="transmembrane region" description="Helical" evidence="1">
    <location>
        <begin position="61"/>
        <end position="80"/>
    </location>
</feature>
<dbReference type="PIRSF" id="PIRSF015921">
    <property type="entry name" value="FA_sphinglp_des"/>
    <property type="match status" value="1"/>
</dbReference>
<dbReference type="GO" id="GO:0008610">
    <property type="term" value="P:lipid biosynthetic process"/>
    <property type="evidence" value="ECO:0007669"/>
    <property type="project" value="UniProtKB-ARBA"/>
</dbReference>
<feature type="transmembrane region" description="Helical" evidence="1">
    <location>
        <begin position="37"/>
        <end position="55"/>
    </location>
</feature>
<organism evidence="3 4">
    <name type="scientific">Micromonospora echinofusca</name>
    <dbReference type="NCBI Taxonomy" id="47858"/>
    <lineage>
        <taxon>Bacteria</taxon>
        <taxon>Bacillati</taxon>
        <taxon>Actinomycetota</taxon>
        <taxon>Actinomycetes</taxon>
        <taxon>Micromonosporales</taxon>
        <taxon>Micromonosporaceae</taxon>
        <taxon>Micromonospora</taxon>
    </lineage>
</organism>
<dbReference type="Proteomes" id="UP000198251">
    <property type="component" value="Chromosome I"/>
</dbReference>
<gene>
    <name evidence="3" type="ORF">GA0070610_0613</name>
</gene>
<dbReference type="EMBL" id="LT607733">
    <property type="protein sequence ID" value="SCG14410.1"/>
    <property type="molecule type" value="Genomic_DNA"/>
</dbReference>
<proteinExistence type="predicted"/>
<dbReference type="GO" id="GO:0016020">
    <property type="term" value="C:membrane"/>
    <property type="evidence" value="ECO:0007669"/>
    <property type="project" value="TreeGrafter"/>
</dbReference>
<dbReference type="RefSeq" id="WP_088998606.1">
    <property type="nucleotide sequence ID" value="NZ_LT607733.1"/>
</dbReference>
<evidence type="ECO:0000313" key="4">
    <source>
        <dbReference type="Proteomes" id="UP000198251"/>
    </source>
</evidence>
<feature type="transmembrane region" description="Helical" evidence="1">
    <location>
        <begin position="205"/>
        <end position="223"/>
    </location>
</feature>
<dbReference type="CDD" id="cd03506">
    <property type="entry name" value="Delta6-FADS-like"/>
    <property type="match status" value="1"/>
</dbReference>
<evidence type="ECO:0000313" key="3">
    <source>
        <dbReference type="EMBL" id="SCG14410.1"/>
    </source>
</evidence>
<feature type="domain" description="Fatty acid desaturase" evidence="2">
    <location>
        <begin position="61"/>
        <end position="327"/>
    </location>
</feature>
<dbReference type="GO" id="GO:0016717">
    <property type="term" value="F:oxidoreductase activity, acting on paired donors, with oxidation of a pair of donors resulting in the reduction of molecular oxygen to two molecules of water"/>
    <property type="evidence" value="ECO:0007669"/>
    <property type="project" value="TreeGrafter"/>
</dbReference>
<accession>A0A1C5G3Y2</accession>
<keyword evidence="4" id="KW-1185">Reference proteome</keyword>
<evidence type="ECO:0000259" key="2">
    <source>
        <dbReference type="Pfam" id="PF00487"/>
    </source>
</evidence>
<keyword evidence="1" id="KW-1133">Transmembrane helix</keyword>
<dbReference type="PANTHER" id="PTHR19353">
    <property type="entry name" value="FATTY ACID DESATURASE 2"/>
    <property type="match status" value="1"/>
</dbReference>
<keyword evidence="1" id="KW-0472">Membrane</keyword>
<dbReference type="AlphaFoldDB" id="A0A1C5G3Y2"/>
<dbReference type="InterPro" id="IPR012171">
    <property type="entry name" value="Fatty_acid_desaturase"/>
</dbReference>